<name>W2LG52_PHYNI</name>
<proteinExistence type="predicted"/>
<evidence type="ECO:0000313" key="2">
    <source>
        <dbReference type="EMBL" id="ETL95600.1"/>
    </source>
</evidence>
<evidence type="ECO:0000256" key="1">
    <source>
        <dbReference type="SAM" id="MobiDB-lite"/>
    </source>
</evidence>
<dbReference type="Proteomes" id="UP000054423">
    <property type="component" value="Unassembled WGS sequence"/>
</dbReference>
<feature type="non-terminal residue" evidence="2">
    <location>
        <position position="1"/>
    </location>
</feature>
<accession>W2LG52</accession>
<feature type="region of interest" description="Disordered" evidence="1">
    <location>
        <begin position="29"/>
        <end position="54"/>
    </location>
</feature>
<sequence>GRLRANVDTVKIEGIDLKPRADERYIASTGGACHHHPRRTGGRARNGPESGWRYYPRPRERSIVSCFRRGTESIHAPRKRGGRFGKRLPEDHSGTDHYDWNGAGGNVDYLGNGGIWCRSGSFVGEPSGPVLAPSTGLQRVINYFQGHLVLPVSDGFSFVLSQAETENAVGSQTVVLSTAPIWNYGSTSQVTNGMAPLINSATPRVRTAIPSYGVVLSRAK</sequence>
<feature type="compositionally biased region" description="Basic residues" evidence="1">
    <location>
        <begin position="33"/>
        <end position="42"/>
    </location>
</feature>
<dbReference type="AlphaFoldDB" id="W2LG52"/>
<gene>
    <name evidence="2" type="ORF">L917_06628</name>
</gene>
<reference evidence="2" key="1">
    <citation type="submission" date="2013-11" db="EMBL/GenBank/DDBJ databases">
        <title>The Genome Sequence of Phytophthora parasitica CHvinca01.</title>
        <authorList>
            <consortium name="The Broad Institute Genomics Platform"/>
            <person name="Russ C."/>
            <person name="Tyler B."/>
            <person name="Panabieres F."/>
            <person name="Shan W."/>
            <person name="Tripathy S."/>
            <person name="Grunwald N."/>
            <person name="Machado M."/>
            <person name="Johnson C.S."/>
            <person name="Arredondo F."/>
            <person name="Hong C."/>
            <person name="Coffey M."/>
            <person name="Young S.K."/>
            <person name="Zeng Q."/>
            <person name="Gargeya S."/>
            <person name="Fitzgerald M."/>
            <person name="Abouelleil A."/>
            <person name="Alvarado L."/>
            <person name="Chapman S.B."/>
            <person name="Gainer-Dewar J."/>
            <person name="Goldberg J."/>
            <person name="Griggs A."/>
            <person name="Gujja S."/>
            <person name="Hansen M."/>
            <person name="Howarth C."/>
            <person name="Imamovic A."/>
            <person name="Ireland A."/>
            <person name="Larimer J."/>
            <person name="McCowan C."/>
            <person name="Murphy C."/>
            <person name="Pearson M."/>
            <person name="Poon T.W."/>
            <person name="Priest M."/>
            <person name="Roberts A."/>
            <person name="Saif S."/>
            <person name="Shea T."/>
            <person name="Sykes S."/>
            <person name="Wortman J."/>
            <person name="Nusbaum C."/>
            <person name="Birren B."/>
        </authorList>
    </citation>
    <scope>NUCLEOTIDE SEQUENCE [LARGE SCALE GENOMIC DNA]</scope>
    <source>
        <strain evidence="2">CHvinca01</strain>
    </source>
</reference>
<dbReference type="VEuPathDB" id="FungiDB:PPTG_10004"/>
<dbReference type="EMBL" id="KI679020">
    <property type="protein sequence ID" value="ETL95600.1"/>
    <property type="molecule type" value="Genomic_DNA"/>
</dbReference>
<protein>
    <submittedName>
        <fullName evidence="2">Uncharacterized protein</fullName>
    </submittedName>
</protein>
<organism evidence="2">
    <name type="scientific">Phytophthora nicotianae</name>
    <name type="common">Potato buckeye rot agent</name>
    <name type="synonym">Phytophthora parasitica</name>
    <dbReference type="NCBI Taxonomy" id="4792"/>
    <lineage>
        <taxon>Eukaryota</taxon>
        <taxon>Sar</taxon>
        <taxon>Stramenopiles</taxon>
        <taxon>Oomycota</taxon>
        <taxon>Peronosporomycetes</taxon>
        <taxon>Peronosporales</taxon>
        <taxon>Peronosporaceae</taxon>
        <taxon>Phytophthora</taxon>
    </lineage>
</organism>